<keyword evidence="1" id="KW-1133">Transmembrane helix</keyword>
<dbReference type="AlphaFoldDB" id="A0A164T9P0"/>
<evidence type="ECO:0000313" key="2">
    <source>
        <dbReference type="EMBL" id="KZS10289.1"/>
    </source>
</evidence>
<gene>
    <name evidence="2" type="ORF">APZ42_025299</name>
</gene>
<dbReference type="Proteomes" id="UP000076858">
    <property type="component" value="Unassembled WGS sequence"/>
</dbReference>
<sequence>MLSTSNKSMDKAHVFLMNTGCLDVVALLRLNWQTNTKTKYWMKLFLNKT</sequence>
<comment type="caution">
    <text evidence="2">The sequence shown here is derived from an EMBL/GenBank/DDBJ whole genome shotgun (WGS) entry which is preliminary data.</text>
</comment>
<reference evidence="2 3" key="1">
    <citation type="submission" date="2016-03" db="EMBL/GenBank/DDBJ databases">
        <title>EvidentialGene: Evidence-directed Construction of Genes on Genomes.</title>
        <authorList>
            <person name="Gilbert D.G."/>
            <person name="Choi J.-H."/>
            <person name="Mockaitis K."/>
            <person name="Colbourne J."/>
            <person name="Pfrender M."/>
        </authorList>
    </citation>
    <scope>NUCLEOTIDE SEQUENCE [LARGE SCALE GENOMIC DNA]</scope>
    <source>
        <strain evidence="2 3">Xinb3</strain>
        <tissue evidence="2">Complete organism</tissue>
    </source>
</reference>
<evidence type="ECO:0000313" key="3">
    <source>
        <dbReference type="Proteomes" id="UP000076858"/>
    </source>
</evidence>
<dbReference type="EMBL" id="LRGB01001863">
    <property type="protein sequence ID" value="KZS10289.1"/>
    <property type="molecule type" value="Genomic_DNA"/>
</dbReference>
<evidence type="ECO:0000256" key="1">
    <source>
        <dbReference type="SAM" id="Phobius"/>
    </source>
</evidence>
<keyword evidence="3" id="KW-1185">Reference proteome</keyword>
<organism evidence="2 3">
    <name type="scientific">Daphnia magna</name>
    <dbReference type="NCBI Taxonomy" id="35525"/>
    <lineage>
        <taxon>Eukaryota</taxon>
        <taxon>Metazoa</taxon>
        <taxon>Ecdysozoa</taxon>
        <taxon>Arthropoda</taxon>
        <taxon>Crustacea</taxon>
        <taxon>Branchiopoda</taxon>
        <taxon>Diplostraca</taxon>
        <taxon>Cladocera</taxon>
        <taxon>Anomopoda</taxon>
        <taxon>Daphniidae</taxon>
        <taxon>Daphnia</taxon>
    </lineage>
</organism>
<keyword evidence="1" id="KW-0472">Membrane</keyword>
<name>A0A164T9P0_9CRUS</name>
<keyword evidence="1" id="KW-0812">Transmembrane</keyword>
<feature type="transmembrane region" description="Helical" evidence="1">
    <location>
        <begin position="12"/>
        <end position="32"/>
    </location>
</feature>
<accession>A0A164T9P0</accession>
<protein>
    <submittedName>
        <fullName evidence="2">Uncharacterized protein</fullName>
    </submittedName>
</protein>
<proteinExistence type="predicted"/>